<organism evidence="3 6">
    <name type="scientific">Lachnotalea glycerini</name>
    <dbReference type="NCBI Taxonomy" id="1763509"/>
    <lineage>
        <taxon>Bacteria</taxon>
        <taxon>Bacillati</taxon>
        <taxon>Bacillota</taxon>
        <taxon>Clostridia</taxon>
        <taxon>Lachnospirales</taxon>
        <taxon>Lachnospiraceae</taxon>
        <taxon>Lachnotalea</taxon>
    </lineage>
</organism>
<dbReference type="EMBL" id="NOKA02000012">
    <property type="protein sequence ID" value="RDY31612.1"/>
    <property type="molecule type" value="Genomic_DNA"/>
</dbReference>
<keyword evidence="1" id="KW-0732">Signal</keyword>
<dbReference type="InterPro" id="IPR006059">
    <property type="entry name" value="SBP"/>
</dbReference>
<feature type="chain" id="PRO_5038223322" evidence="1">
    <location>
        <begin position="23"/>
        <end position="536"/>
    </location>
</feature>
<protein>
    <submittedName>
        <fullName evidence="4">DUF3502 domain-containing protein</fullName>
    </submittedName>
    <submittedName>
        <fullName evidence="3">Putative aldouronate transport system substrate-binding protein</fullName>
    </submittedName>
</protein>
<name>A0A255I8E9_9FIRM</name>
<dbReference type="InterPro" id="IPR050490">
    <property type="entry name" value="Bact_solute-bd_prot1"/>
</dbReference>
<dbReference type="Gene3D" id="3.40.190.10">
    <property type="entry name" value="Periplasmic binding protein-like II"/>
    <property type="match status" value="1"/>
</dbReference>
<dbReference type="RefSeq" id="WP_094378458.1">
    <property type="nucleotide sequence ID" value="NZ_NOKA02000012.1"/>
</dbReference>
<evidence type="ECO:0000313" key="3">
    <source>
        <dbReference type="EMBL" id="PXV91226.1"/>
    </source>
</evidence>
<keyword evidence="5" id="KW-1185">Reference proteome</keyword>
<accession>A0A255I8E9</accession>
<reference evidence="4" key="3">
    <citation type="submission" date="2018-07" db="EMBL/GenBank/DDBJ databases">
        <authorList>
            <person name="Quirk P.G."/>
            <person name="Krulwich T.A."/>
        </authorList>
    </citation>
    <scope>NUCLEOTIDE SEQUENCE</scope>
    <source>
        <strain evidence="4">CCRI-19302</strain>
    </source>
</reference>
<evidence type="ECO:0000313" key="5">
    <source>
        <dbReference type="Proteomes" id="UP000216411"/>
    </source>
</evidence>
<dbReference type="EMBL" id="QICS01000004">
    <property type="protein sequence ID" value="PXV91226.1"/>
    <property type="molecule type" value="Genomic_DNA"/>
</dbReference>
<dbReference type="AlphaFoldDB" id="A0A255I8E9"/>
<dbReference type="InterPro" id="IPR022627">
    <property type="entry name" value="DUF3502"/>
</dbReference>
<dbReference type="Proteomes" id="UP000216411">
    <property type="component" value="Unassembled WGS sequence"/>
</dbReference>
<reference evidence="3 6" key="2">
    <citation type="submission" date="2018-05" db="EMBL/GenBank/DDBJ databases">
        <title>Genomic Encyclopedia of Type Strains, Phase IV (KMG-IV): sequencing the most valuable type-strain genomes for metagenomic binning, comparative biology and taxonomic classification.</title>
        <authorList>
            <person name="Goeker M."/>
        </authorList>
    </citation>
    <scope>NUCLEOTIDE SEQUENCE [LARGE SCALE GENOMIC DNA]</scope>
    <source>
        <strain evidence="3 6">DSM 28816</strain>
    </source>
</reference>
<gene>
    <name evidence="3" type="ORF">C8E03_104234</name>
    <name evidence="4" type="ORF">CG710_008435</name>
</gene>
<dbReference type="Pfam" id="PF01547">
    <property type="entry name" value="SBP_bac_1"/>
    <property type="match status" value="1"/>
</dbReference>
<dbReference type="PROSITE" id="PS51257">
    <property type="entry name" value="PROKAR_LIPOPROTEIN"/>
    <property type="match status" value="1"/>
</dbReference>
<dbReference type="Pfam" id="PF12010">
    <property type="entry name" value="DUF3502"/>
    <property type="match status" value="1"/>
</dbReference>
<dbReference type="Proteomes" id="UP000247523">
    <property type="component" value="Unassembled WGS sequence"/>
</dbReference>
<dbReference type="OrthoDB" id="1988587at2"/>
<evidence type="ECO:0000313" key="4">
    <source>
        <dbReference type="EMBL" id="RDY31612.1"/>
    </source>
</evidence>
<evidence type="ECO:0000256" key="1">
    <source>
        <dbReference type="SAM" id="SignalP"/>
    </source>
</evidence>
<dbReference type="PANTHER" id="PTHR43649:SF17">
    <property type="entry name" value="ABC TRANSPORTER SOLUTE BINDING PROTEIN-SUGAR TRANSPORT"/>
    <property type="match status" value="1"/>
</dbReference>
<sequence length="536" mass="60532">MKKKARRALTLALSCITAFMLAACGSSNSNEVTANVSGNSTNGTGTFTMKSDSPYAEKGYDLSQQKTIVMYVLGDEPTDMQKVLDKANEDYFEPNLNTTVEIKFLNWSDYTTKYLLLLSGGEQVDLIYTAAWCYYNEEASKGAFLELTEDFLKENMPYTYEEQPKESWDQISIDGKIYAVPKAKATFTAYNMAIVRQDLIDQYSLTVPDSWENYQKYLEELAAIKSETGVTPLNTNANREQLLTTFLQTKGIQNVAEGYDWMYYHNGKEDAPKADDIFYFYGSDLNLEYAMKMAELAKKGIWSADAINDTTDAQAYFENGTSGSFLWNTTVFQAGKNLESADIGTYAVYDLTPNAPRSRASYATDAIAITTKSEDQQRAALVLDYIKSDVSLNRLLLGGIEGTHYKLTEEGTREVLDEAKNYSWNNWAWALNRQDEPDEDGLDERQIAISKIIDANEYHPQIAGFTFDPKNVEIEYTVIKSIIDEYKQSFALGIYGDNTETEFTSFQKKLSDAGIDKVTEELKTQYNSYLQRNGLQ</sequence>
<feature type="signal peptide" evidence="1">
    <location>
        <begin position="1"/>
        <end position="22"/>
    </location>
</feature>
<proteinExistence type="predicted"/>
<feature type="domain" description="DUF3502" evidence="2">
    <location>
        <begin position="462"/>
        <end position="530"/>
    </location>
</feature>
<evidence type="ECO:0000259" key="2">
    <source>
        <dbReference type="Pfam" id="PF12010"/>
    </source>
</evidence>
<reference evidence="4 5" key="1">
    <citation type="journal article" date="2017" name="Genome Announc.">
        <title>Draft Genome Sequence of a Sporulating and Motile Strain of Lachnotalea glycerini Isolated from Water in Quebec City, Canada.</title>
        <authorList>
            <person name="Maheux A.F."/>
            <person name="Boudreau D.K."/>
            <person name="Berube E."/>
            <person name="Boissinot M."/>
            <person name="Raymond F."/>
            <person name="Brodeur S."/>
            <person name="Corbeil J."/>
            <person name="Isabel S."/>
            <person name="Omar R.F."/>
            <person name="Bergeron M.G."/>
        </authorList>
    </citation>
    <scope>NUCLEOTIDE SEQUENCE [LARGE SCALE GENOMIC DNA]</scope>
    <source>
        <strain evidence="4 5">CCRI-19302</strain>
    </source>
</reference>
<comment type="caution">
    <text evidence="3">The sequence shown here is derived from an EMBL/GenBank/DDBJ whole genome shotgun (WGS) entry which is preliminary data.</text>
</comment>
<dbReference type="PANTHER" id="PTHR43649">
    <property type="entry name" value="ARABINOSE-BINDING PROTEIN-RELATED"/>
    <property type="match status" value="1"/>
</dbReference>
<evidence type="ECO:0000313" key="6">
    <source>
        <dbReference type="Proteomes" id="UP000247523"/>
    </source>
</evidence>
<dbReference type="SUPFAM" id="SSF53850">
    <property type="entry name" value="Periplasmic binding protein-like II"/>
    <property type="match status" value="1"/>
</dbReference>